<feature type="transmembrane region" description="Helical" evidence="2">
    <location>
        <begin position="155"/>
        <end position="174"/>
    </location>
</feature>
<proteinExistence type="predicted"/>
<feature type="transmembrane region" description="Helical" evidence="2">
    <location>
        <begin position="254"/>
        <end position="277"/>
    </location>
</feature>
<reference evidence="3" key="1">
    <citation type="submission" date="2015-04" db="EMBL/GenBank/DDBJ databases">
        <title>The genome sequence of the plant pathogenic Rhizarian Plasmodiophora brassicae reveals insights in its biotrophic life cycle and the origin of chitin synthesis.</title>
        <authorList>
            <person name="Schwelm A."/>
            <person name="Fogelqvist J."/>
            <person name="Knaust A."/>
            <person name="Julke S."/>
            <person name="Lilja T."/>
            <person name="Dhandapani V."/>
            <person name="Bonilla-Rosso G."/>
            <person name="Karlsson M."/>
            <person name="Shevchenko A."/>
            <person name="Choi S.R."/>
            <person name="Kim H.G."/>
            <person name="Park J.Y."/>
            <person name="Lim Y.P."/>
            <person name="Ludwig-Muller J."/>
            <person name="Dixelius C."/>
        </authorList>
    </citation>
    <scope>NUCLEOTIDE SEQUENCE</scope>
    <source>
        <tissue evidence="3">Potato root galls</tissue>
    </source>
</reference>
<evidence type="ECO:0000256" key="2">
    <source>
        <dbReference type="SAM" id="Phobius"/>
    </source>
</evidence>
<accession>A0A0H5RK55</accession>
<name>A0A0H5RK55_9EUKA</name>
<keyword evidence="2" id="KW-0472">Membrane</keyword>
<feature type="transmembrane region" description="Helical" evidence="2">
    <location>
        <begin position="220"/>
        <end position="242"/>
    </location>
</feature>
<evidence type="ECO:0000313" key="3">
    <source>
        <dbReference type="EMBL" id="CRZ09109.1"/>
    </source>
</evidence>
<evidence type="ECO:0000256" key="1">
    <source>
        <dbReference type="SAM" id="MobiDB-lite"/>
    </source>
</evidence>
<protein>
    <submittedName>
        <fullName evidence="3">Uncharacterized protein</fullName>
    </submittedName>
</protein>
<organism evidence="3">
    <name type="scientific">Spongospora subterranea</name>
    <dbReference type="NCBI Taxonomy" id="70186"/>
    <lineage>
        <taxon>Eukaryota</taxon>
        <taxon>Sar</taxon>
        <taxon>Rhizaria</taxon>
        <taxon>Endomyxa</taxon>
        <taxon>Phytomyxea</taxon>
        <taxon>Plasmodiophorida</taxon>
        <taxon>Plasmodiophoridae</taxon>
        <taxon>Spongospora</taxon>
    </lineage>
</organism>
<keyword evidence="2" id="KW-1133">Transmembrane helix</keyword>
<dbReference type="PANTHER" id="PTHR39299">
    <property type="entry name" value="TRANSMEMBRANE PROTEIN"/>
    <property type="match status" value="1"/>
</dbReference>
<dbReference type="AlphaFoldDB" id="A0A0H5RK55"/>
<feature type="region of interest" description="Disordered" evidence="1">
    <location>
        <begin position="351"/>
        <end position="370"/>
    </location>
</feature>
<sequence>MLSEPLASGSWPQPLLGIGVQRSGLTHLGPRTRISRSSKIFLTAVIAHSFLVATTRLLTDIVWKLPAVASHGLLDSGQNYWFFICFIISAVYNVIFAFDAVFNESRPALFACIGSSLLLAMRSIIEFSYKESACSEASINWICIPGLIEVVCYQLFLIGLGLGSVITQMGFRFYRIVGADLSLREIYERYVQFVTIYRLNQQLTLIAFVTAFFFTKGPFLTSAGILFFLADIAFQFVSVAAVHIEDSRTTHMTIMLSCFTPLYLTVLLFTLAGQPFFFDGLMLFKVFVIIFLAILSRLAAVVCIHRLRSSYGQGFTTQILPKLNRSALALPCCRWIPFARRPILGSSLSDTPEYRVQSEPPHQQSSAADL</sequence>
<feature type="transmembrane region" description="Helical" evidence="2">
    <location>
        <begin position="283"/>
        <end position="304"/>
    </location>
</feature>
<keyword evidence="2" id="KW-0812">Transmembrane</keyword>
<feature type="compositionally biased region" description="Polar residues" evidence="1">
    <location>
        <begin position="360"/>
        <end position="370"/>
    </location>
</feature>
<dbReference type="PANTHER" id="PTHR39299:SF1">
    <property type="entry name" value="TRANSMEMBRANE PROTEIN"/>
    <property type="match status" value="1"/>
</dbReference>
<dbReference type="EMBL" id="HACM01008667">
    <property type="protein sequence ID" value="CRZ09109.1"/>
    <property type="molecule type" value="Transcribed_RNA"/>
</dbReference>
<feature type="transmembrane region" description="Helical" evidence="2">
    <location>
        <begin position="108"/>
        <end position="125"/>
    </location>
</feature>
<feature type="transmembrane region" description="Helical" evidence="2">
    <location>
        <begin position="195"/>
        <end position="214"/>
    </location>
</feature>
<feature type="transmembrane region" description="Helical" evidence="2">
    <location>
        <begin position="79"/>
        <end position="101"/>
    </location>
</feature>